<dbReference type="AlphaFoldDB" id="A0A426UBG8"/>
<dbReference type="Proteomes" id="UP000280307">
    <property type="component" value="Unassembled WGS sequence"/>
</dbReference>
<reference evidence="1 2" key="1">
    <citation type="submission" date="2018-12" db="EMBL/GenBank/DDBJ databases">
        <title>Genome Sequence of Candidatus Viridilinea halotolerans isolated from saline sulfide-rich spring.</title>
        <authorList>
            <person name="Grouzdev D.S."/>
            <person name="Burganskaya E.I."/>
            <person name="Krutkina M.S."/>
            <person name="Sukhacheva M.V."/>
            <person name="Gorlenko V.M."/>
        </authorList>
    </citation>
    <scope>NUCLEOTIDE SEQUENCE [LARGE SCALE GENOMIC DNA]</scope>
    <source>
        <strain evidence="1">Chok-6</strain>
    </source>
</reference>
<organism evidence="1 2">
    <name type="scientific">Candidatus Viridilinea halotolerans</name>
    <dbReference type="NCBI Taxonomy" id="2491704"/>
    <lineage>
        <taxon>Bacteria</taxon>
        <taxon>Bacillati</taxon>
        <taxon>Chloroflexota</taxon>
        <taxon>Chloroflexia</taxon>
        <taxon>Chloroflexales</taxon>
        <taxon>Chloroflexineae</taxon>
        <taxon>Oscillochloridaceae</taxon>
        <taxon>Candidatus Viridilinea</taxon>
    </lineage>
</organism>
<evidence type="ECO:0000313" key="1">
    <source>
        <dbReference type="EMBL" id="RRR77796.1"/>
    </source>
</evidence>
<protein>
    <submittedName>
        <fullName evidence="1">Uncharacterized protein</fullName>
    </submittedName>
</protein>
<sequence>MLTPSVTIEEKEHLRSATDALLRIIFPPQALIWIMGEEYGSDGPVWRVTLACQGELGGWMRRRYRYDIPSGTLHFAGEQPLTRSELQAVRQNTRRLT</sequence>
<gene>
    <name evidence="1" type="ORF">EI684_01065</name>
</gene>
<accession>A0A426UBG8</accession>
<proteinExistence type="predicted"/>
<evidence type="ECO:0000313" key="2">
    <source>
        <dbReference type="Proteomes" id="UP000280307"/>
    </source>
</evidence>
<name>A0A426UBG8_9CHLR</name>
<dbReference type="EMBL" id="RSAS01000046">
    <property type="protein sequence ID" value="RRR77796.1"/>
    <property type="molecule type" value="Genomic_DNA"/>
</dbReference>
<comment type="caution">
    <text evidence="1">The sequence shown here is derived from an EMBL/GenBank/DDBJ whole genome shotgun (WGS) entry which is preliminary data.</text>
</comment>